<keyword evidence="1" id="KW-0472">Membrane</keyword>
<evidence type="ECO:0000313" key="3">
    <source>
        <dbReference type="Proteomes" id="UP000054608"/>
    </source>
</evidence>
<accession>A0A0W0XRN5</accession>
<reference evidence="2 3" key="1">
    <citation type="submission" date="2015-11" db="EMBL/GenBank/DDBJ databases">
        <title>Genomic analysis of 38 Legionella species identifies large and diverse effector repertoires.</title>
        <authorList>
            <person name="Burstein D."/>
            <person name="Amaro F."/>
            <person name="Zusman T."/>
            <person name="Lifshitz Z."/>
            <person name="Cohen O."/>
            <person name="Gilbert J.A."/>
            <person name="Pupko T."/>
            <person name="Shuman H.A."/>
            <person name="Segal G."/>
        </authorList>
    </citation>
    <scope>NUCLEOTIDE SEQUENCE [LARGE SCALE GENOMIC DNA]</scope>
    <source>
        <strain evidence="2 3">WA-270A-C2</strain>
    </source>
</reference>
<evidence type="ECO:0000313" key="2">
    <source>
        <dbReference type="EMBL" id="KTD47135.1"/>
    </source>
</evidence>
<gene>
    <name evidence="2" type="ORF">Lrub_2057</name>
</gene>
<protein>
    <recommendedName>
        <fullName evidence="4">Transmembrane protein</fullName>
    </recommendedName>
</protein>
<dbReference type="Proteomes" id="UP000054608">
    <property type="component" value="Unassembled WGS sequence"/>
</dbReference>
<dbReference type="AlphaFoldDB" id="A0A0W0XRN5"/>
<sequence length="94" mass="10048">MNNARLSPVALGLALGIFWGISILIMGLIATYYAYGRPFVASMGLLYPGFEPTVLGSLIGAVIGFIDLFIGGVIIAWLYNAFAGVCCRKSDRVE</sequence>
<keyword evidence="1" id="KW-1133">Transmembrane helix</keyword>
<name>A0A0W0XRN5_9GAMM</name>
<feature type="transmembrane region" description="Helical" evidence="1">
    <location>
        <begin position="12"/>
        <end position="35"/>
    </location>
</feature>
<feature type="transmembrane region" description="Helical" evidence="1">
    <location>
        <begin position="55"/>
        <end position="79"/>
    </location>
</feature>
<evidence type="ECO:0000256" key="1">
    <source>
        <dbReference type="SAM" id="Phobius"/>
    </source>
</evidence>
<keyword evidence="3" id="KW-1185">Reference proteome</keyword>
<proteinExistence type="predicted"/>
<dbReference type="NCBIfam" id="NF037947">
    <property type="entry name" value="holin_4"/>
    <property type="match status" value="1"/>
</dbReference>
<dbReference type="OrthoDB" id="5651342at2"/>
<keyword evidence="1" id="KW-0812">Transmembrane</keyword>
<comment type="caution">
    <text evidence="2">The sequence shown here is derived from an EMBL/GenBank/DDBJ whole genome shotgun (WGS) entry which is preliminary data.</text>
</comment>
<dbReference type="EMBL" id="LNYT01000020">
    <property type="protein sequence ID" value="KTD47135.1"/>
    <property type="molecule type" value="Genomic_DNA"/>
</dbReference>
<dbReference type="RefSeq" id="WP_058532041.1">
    <property type="nucleotide sequence ID" value="NZ_CAAAIN010000002.1"/>
</dbReference>
<evidence type="ECO:0008006" key="4">
    <source>
        <dbReference type="Google" id="ProtNLM"/>
    </source>
</evidence>
<organism evidence="2 3">
    <name type="scientific">Legionella rubrilucens</name>
    <dbReference type="NCBI Taxonomy" id="458"/>
    <lineage>
        <taxon>Bacteria</taxon>
        <taxon>Pseudomonadati</taxon>
        <taxon>Pseudomonadota</taxon>
        <taxon>Gammaproteobacteria</taxon>
        <taxon>Legionellales</taxon>
        <taxon>Legionellaceae</taxon>
        <taxon>Legionella</taxon>
    </lineage>
</organism>
<dbReference type="PATRIC" id="fig|458.5.peg.2148"/>